<dbReference type="InterPro" id="IPR051476">
    <property type="entry name" value="Bac_ResReg_Asp_Phosphatase"/>
</dbReference>
<dbReference type="InterPro" id="IPR011990">
    <property type="entry name" value="TPR-like_helical_dom_sf"/>
</dbReference>
<keyword evidence="4" id="KW-0802">TPR repeat</keyword>
<dbReference type="RefSeq" id="WP_106647628.1">
    <property type="nucleotide sequence ID" value="NZ_BMGO01000001.1"/>
</dbReference>
<dbReference type="PROSITE" id="PS50005">
    <property type="entry name" value="TPR"/>
    <property type="match status" value="1"/>
</dbReference>
<proteinExistence type="inferred from homology"/>
<evidence type="ECO:0000256" key="4">
    <source>
        <dbReference type="ARBA" id="ARBA00022803"/>
    </source>
</evidence>
<dbReference type="Proteomes" id="UP000232693">
    <property type="component" value="Chromosome"/>
</dbReference>
<comment type="subcellular location">
    <subcellularLocation>
        <location evidence="1">Cytoplasm</location>
    </subcellularLocation>
</comment>
<dbReference type="PANTHER" id="PTHR46630">
    <property type="entry name" value="TETRATRICOPEPTIDE REPEAT PROTEIN 29"/>
    <property type="match status" value="1"/>
</dbReference>
<name>A0A2K9AHH9_9GAMM</name>
<dbReference type="InterPro" id="IPR018704">
    <property type="entry name" value="SecYEG/CpoB_TPR"/>
</dbReference>
<dbReference type="KEGG" id="kpd:CW740_11485"/>
<evidence type="ECO:0000259" key="6">
    <source>
        <dbReference type="Pfam" id="PF09976"/>
    </source>
</evidence>
<evidence type="ECO:0000256" key="2">
    <source>
        <dbReference type="ARBA" id="ARBA00022490"/>
    </source>
</evidence>
<dbReference type="AlphaFoldDB" id="A0A2K9AHH9"/>
<dbReference type="Gene3D" id="1.25.40.10">
    <property type="entry name" value="Tetratricopeptide repeat domain"/>
    <property type="match status" value="2"/>
</dbReference>
<keyword evidence="8" id="KW-1185">Reference proteome</keyword>
<protein>
    <recommendedName>
        <fullName evidence="6">Ancillary SecYEG translocon subunit/Cell division coordinator CpoB TPR domain-containing protein</fullName>
    </recommendedName>
</protein>
<evidence type="ECO:0000313" key="7">
    <source>
        <dbReference type="EMBL" id="AUD79836.1"/>
    </source>
</evidence>
<evidence type="ECO:0000256" key="1">
    <source>
        <dbReference type="ARBA" id="ARBA00004496"/>
    </source>
</evidence>
<keyword evidence="3" id="KW-0677">Repeat</keyword>
<dbReference type="InterPro" id="IPR019734">
    <property type="entry name" value="TPR_rpt"/>
</dbReference>
<comment type="similarity">
    <text evidence="5">Belongs to the Rap family.</text>
</comment>
<keyword evidence="2" id="KW-0963">Cytoplasm</keyword>
<dbReference type="PANTHER" id="PTHR46630:SF1">
    <property type="entry name" value="TETRATRICOPEPTIDE REPEAT PROTEIN 29"/>
    <property type="match status" value="1"/>
</dbReference>
<dbReference type="EMBL" id="CP025120">
    <property type="protein sequence ID" value="AUD79836.1"/>
    <property type="molecule type" value="Genomic_DNA"/>
</dbReference>
<organism evidence="7 8">
    <name type="scientific">Kangiella profundi</name>
    <dbReference type="NCBI Taxonomy" id="1561924"/>
    <lineage>
        <taxon>Bacteria</taxon>
        <taxon>Pseudomonadati</taxon>
        <taxon>Pseudomonadota</taxon>
        <taxon>Gammaproteobacteria</taxon>
        <taxon>Kangiellales</taxon>
        <taxon>Kangiellaceae</taxon>
        <taxon>Kangiella</taxon>
    </lineage>
</organism>
<evidence type="ECO:0000313" key="8">
    <source>
        <dbReference type="Proteomes" id="UP000232693"/>
    </source>
</evidence>
<sequence>MSKYYFEKVMKVIVIIIYSTVVLFGINHVTQAEENVESQSYDSILEAVEVDKTSDIESAKKYIALLEEDYEKLNIDQKELFALFKAHALALEGKFNDSTKQLEQLIRNSKNETLVTRTHALVANIYLFSGNYEQAYQHASDAIEGLESMDSHPWHKYAALQNLTSLFRQSGMTNTAIGYARQMLKVVSQDKHPLQLCGSYFELADLELSIKSVDMARIHSEEAMLHCSEANDPIYYTLALDLQTKLMAQANKSDKALELLKEHYPVVKSVDYKTMTNVFEIRLASTYLELKDFTNAQTIAELAYQRAEELNDKVRLMELSKILASVYSETGELKKAVEYYRQYIELEKEIDIMTNKRKMAYYMVSRRK</sequence>
<accession>A0A2K9AHH9</accession>
<reference evidence="7 8" key="1">
    <citation type="submission" date="2017-12" db="EMBL/GenBank/DDBJ databases">
        <title>Kangiella profundi FT102 completed genome.</title>
        <authorList>
            <person name="Xu J."/>
            <person name="Wang J."/>
            <person name="Lu Y."/>
        </authorList>
    </citation>
    <scope>NUCLEOTIDE SEQUENCE [LARGE SCALE GENOMIC DNA]</scope>
    <source>
        <strain evidence="7 8">FT102</strain>
    </source>
</reference>
<evidence type="ECO:0000256" key="3">
    <source>
        <dbReference type="ARBA" id="ARBA00022737"/>
    </source>
</evidence>
<dbReference type="Pfam" id="PF13424">
    <property type="entry name" value="TPR_12"/>
    <property type="match status" value="1"/>
</dbReference>
<dbReference type="OrthoDB" id="5295174at2"/>
<feature type="domain" description="Ancillary SecYEG translocon subunit/Cell division coordinator CpoB TPR" evidence="6">
    <location>
        <begin position="11"/>
        <end position="138"/>
    </location>
</feature>
<dbReference type="Pfam" id="PF09976">
    <property type="entry name" value="TPR_21"/>
    <property type="match status" value="1"/>
</dbReference>
<dbReference type="GO" id="GO:0005737">
    <property type="term" value="C:cytoplasm"/>
    <property type="evidence" value="ECO:0007669"/>
    <property type="project" value="UniProtKB-SubCell"/>
</dbReference>
<evidence type="ECO:0000256" key="5">
    <source>
        <dbReference type="ARBA" id="ARBA00038253"/>
    </source>
</evidence>
<dbReference type="SUPFAM" id="SSF48452">
    <property type="entry name" value="TPR-like"/>
    <property type="match status" value="2"/>
</dbReference>
<gene>
    <name evidence="7" type="ORF">CW740_11485</name>
</gene>